<dbReference type="OrthoDB" id="3819459at2"/>
<feature type="domain" description="UspA" evidence="2">
    <location>
        <begin position="6"/>
        <end position="136"/>
    </location>
</feature>
<dbReference type="CDD" id="cd23659">
    <property type="entry name" value="USP_At3g01520-like"/>
    <property type="match status" value="1"/>
</dbReference>
<dbReference type="AlphaFoldDB" id="A0A4R7SXX2"/>
<protein>
    <submittedName>
        <fullName evidence="3">Nucleotide-binding universal stress UspA family protein</fullName>
    </submittedName>
</protein>
<sequence length="294" mass="31451">MTVSEIFVGVDASWRETGALDWALQEAALDNASLRAVHVIDEQIGTGLFHPPVQLDEAAAELVKNVQHYLDNSTSAVPREAESVIGPPDTTLAKIAAGSRMLVVGRRGMGTFQRLLIGSTSEAVAYQASVPVVVIPTGWKPVQLHAPVVVGLNDSGENDPAIDFAVRQAVARHVALRMVHAWVQPTDYGWSSSNIESVSEAWEESAERHFETIADQLQDTYPMLEITLEISRLHPVQALVESAEASGAQLIVVGGHNRHRLTGALLGAVVRGVLQHATCPVAVVHAPANQPTAS</sequence>
<evidence type="ECO:0000313" key="3">
    <source>
        <dbReference type="EMBL" id="TDU83875.1"/>
    </source>
</evidence>
<dbReference type="SUPFAM" id="SSF52402">
    <property type="entry name" value="Adenine nucleotide alpha hydrolases-like"/>
    <property type="match status" value="2"/>
</dbReference>
<organism evidence="3 4">
    <name type="scientific">Kribbella voronezhensis</name>
    <dbReference type="NCBI Taxonomy" id="2512212"/>
    <lineage>
        <taxon>Bacteria</taxon>
        <taxon>Bacillati</taxon>
        <taxon>Actinomycetota</taxon>
        <taxon>Actinomycetes</taxon>
        <taxon>Propionibacteriales</taxon>
        <taxon>Kribbellaceae</taxon>
        <taxon>Kribbella</taxon>
    </lineage>
</organism>
<dbReference type="InterPro" id="IPR014729">
    <property type="entry name" value="Rossmann-like_a/b/a_fold"/>
</dbReference>
<proteinExistence type="inferred from homology"/>
<dbReference type="RefSeq" id="WP_133983439.1">
    <property type="nucleotide sequence ID" value="NZ_SOCE01000002.1"/>
</dbReference>
<dbReference type="PANTHER" id="PTHR46268:SF6">
    <property type="entry name" value="UNIVERSAL STRESS PROTEIN UP12"/>
    <property type="match status" value="1"/>
</dbReference>
<comment type="caution">
    <text evidence="3">The sequence shown here is derived from an EMBL/GenBank/DDBJ whole genome shotgun (WGS) entry which is preliminary data.</text>
</comment>
<dbReference type="Gene3D" id="3.40.50.620">
    <property type="entry name" value="HUPs"/>
    <property type="match status" value="2"/>
</dbReference>
<evidence type="ECO:0000256" key="1">
    <source>
        <dbReference type="ARBA" id="ARBA00008791"/>
    </source>
</evidence>
<name>A0A4R7SXX2_9ACTN</name>
<dbReference type="PRINTS" id="PR01438">
    <property type="entry name" value="UNVRSLSTRESS"/>
</dbReference>
<reference evidence="3 4" key="1">
    <citation type="submission" date="2019-03" db="EMBL/GenBank/DDBJ databases">
        <title>Genomic Encyclopedia of Type Strains, Phase III (KMG-III): the genomes of soil and plant-associated and newly described type strains.</title>
        <authorList>
            <person name="Whitman W."/>
        </authorList>
    </citation>
    <scope>NUCLEOTIDE SEQUENCE [LARGE SCALE GENOMIC DNA]</scope>
    <source>
        <strain evidence="3 4">VKM Ac-2575</strain>
    </source>
</reference>
<evidence type="ECO:0000313" key="4">
    <source>
        <dbReference type="Proteomes" id="UP000295151"/>
    </source>
</evidence>
<dbReference type="Pfam" id="PF00582">
    <property type="entry name" value="Usp"/>
    <property type="match status" value="2"/>
</dbReference>
<gene>
    <name evidence="3" type="ORF">EV138_6339</name>
</gene>
<feature type="domain" description="UspA" evidence="2">
    <location>
        <begin position="148"/>
        <end position="285"/>
    </location>
</feature>
<comment type="similarity">
    <text evidence="1">Belongs to the universal stress protein A family.</text>
</comment>
<dbReference type="PANTHER" id="PTHR46268">
    <property type="entry name" value="STRESS RESPONSE PROTEIN NHAX"/>
    <property type="match status" value="1"/>
</dbReference>
<evidence type="ECO:0000259" key="2">
    <source>
        <dbReference type="Pfam" id="PF00582"/>
    </source>
</evidence>
<dbReference type="InterPro" id="IPR006015">
    <property type="entry name" value="Universal_stress_UspA"/>
</dbReference>
<dbReference type="EMBL" id="SOCE01000002">
    <property type="protein sequence ID" value="TDU83875.1"/>
    <property type="molecule type" value="Genomic_DNA"/>
</dbReference>
<accession>A0A4R7SXX2</accession>
<keyword evidence="4" id="KW-1185">Reference proteome</keyword>
<dbReference type="Proteomes" id="UP000295151">
    <property type="component" value="Unassembled WGS sequence"/>
</dbReference>
<dbReference type="InterPro" id="IPR006016">
    <property type="entry name" value="UspA"/>
</dbReference>